<comment type="caution">
    <text evidence="1">The sequence shown here is derived from an EMBL/GenBank/DDBJ whole genome shotgun (WGS) entry which is preliminary data.</text>
</comment>
<accession>A0A9P6NGZ9</accession>
<evidence type="ECO:0000313" key="1">
    <source>
        <dbReference type="EMBL" id="KAG0146786.1"/>
    </source>
</evidence>
<keyword evidence="2" id="KW-1185">Reference proteome</keyword>
<gene>
    <name evidence="1" type="ORF">CROQUDRAFT_92269</name>
</gene>
<reference evidence="1" key="1">
    <citation type="submission" date="2013-11" db="EMBL/GenBank/DDBJ databases">
        <title>Genome sequence of the fusiform rust pathogen reveals effectors for host alternation and coevolution with pine.</title>
        <authorList>
            <consortium name="DOE Joint Genome Institute"/>
            <person name="Smith K."/>
            <person name="Pendleton A."/>
            <person name="Kubisiak T."/>
            <person name="Anderson C."/>
            <person name="Salamov A."/>
            <person name="Aerts A."/>
            <person name="Riley R."/>
            <person name="Clum A."/>
            <person name="Lindquist E."/>
            <person name="Ence D."/>
            <person name="Campbell M."/>
            <person name="Kronenberg Z."/>
            <person name="Feau N."/>
            <person name="Dhillon B."/>
            <person name="Hamelin R."/>
            <person name="Burleigh J."/>
            <person name="Smith J."/>
            <person name="Yandell M."/>
            <person name="Nelson C."/>
            <person name="Grigoriev I."/>
            <person name="Davis J."/>
        </authorList>
    </citation>
    <scope>NUCLEOTIDE SEQUENCE</scope>
    <source>
        <strain evidence="1">G11</strain>
    </source>
</reference>
<protein>
    <submittedName>
        <fullName evidence="1">Uncharacterized protein</fullName>
    </submittedName>
</protein>
<name>A0A9P6NGZ9_9BASI</name>
<evidence type="ECO:0000313" key="2">
    <source>
        <dbReference type="Proteomes" id="UP000886653"/>
    </source>
</evidence>
<dbReference type="Proteomes" id="UP000886653">
    <property type="component" value="Unassembled WGS sequence"/>
</dbReference>
<organism evidence="1 2">
    <name type="scientific">Cronartium quercuum f. sp. fusiforme G11</name>
    <dbReference type="NCBI Taxonomy" id="708437"/>
    <lineage>
        <taxon>Eukaryota</taxon>
        <taxon>Fungi</taxon>
        <taxon>Dikarya</taxon>
        <taxon>Basidiomycota</taxon>
        <taxon>Pucciniomycotina</taxon>
        <taxon>Pucciniomycetes</taxon>
        <taxon>Pucciniales</taxon>
        <taxon>Coleosporiaceae</taxon>
        <taxon>Cronartium</taxon>
    </lineage>
</organism>
<dbReference type="AlphaFoldDB" id="A0A9P6NGZ9"/>
<proteinExistence type="predicted"/>
<sequence>MSQANIRNYKKFFGEDSLRGFMEAGLIVPIIQQIDNIFEFSATEVDWKNMGNRAIQEKVEDFYQLLRGRLVETPVSHLTEKESWLLTPESDFILRDVLLKPIFVERLKEFVVQAQRINNSYANWEKEVITKEPNLNEEEWRYQTIDGAEALASALVALPMKDFAYMKFCMLKARIGQPPHEMLQWPPVASIPEEMKLDVEKIKQVYKFLGVKVLGID</sequence>
<dbReference type="EMBL" id="MU167256">
    <property type="protein sequence ID" value="KAG0146786.1"/>
    <property type="molecule type" value="Genomic_DNA"/>
</dbReference>